<evidence type="ECO:0000313" key="3">
    <source>
        <dbReference type="Proteomes" id="UP001159364"/>
    </source>
</evidence>
<protein>
    <recommendedName>
        <fullName evidence="1">Integrase zinc-binding domain-containing protein</fullName>
    </recommendedName>
</protein>
<name>A0AAV8TIT2_9ROSI</name>
<reference evidence="2 3" key="1">
    <citation type="submission" date="2021-09" db="EMBL/GenBank/DDBJ databases">
        <title>Genomic insights and catalytic innovation underlie evolution of tropane alkaloids biosynthesis.</title>
        <authorList>
            <person name="Wang Y.-J."/>
            <person name="Tian T."/>
            <person name="Huang J.-P."/>
            <person name="Huang S.-X."/>
        </authorList>
    </citation>
    <scope>NUCLEOTIDE SEQUENCE [LARGE SCALE GENOMIC DNA]</scope>
    <source>
        <strain evidence="2">KIB-2018</strain>
        <tissue evidence="2">Leaf</tissue>
    </source>
</reference>
<dbReference type="PANTHER" id="PTHR46148">
    <property type="entry name" value="CHROMO DOMAIN-CONTAINING PROTEIN"/>
    <property type="match status" value="1"/>
</dbReference>
<sequence>MGQRLCVPDVGDLRREILEEAHMAAYAMHPGTTKMYNTLKLHFWWPGMKRQVAEYHSDPTHVIPAQEIELASNLSYVEEPIQIVGSRVKQLRSRVIPLVKVLWKNHSTKEATWETEEHMRRQ</sequence>
<accession>A0AAV8TIT2</accession>
<dbReference type="InterPro" id="IPR041588">
    <property type="entry name" value="Integrase_H2C2"/>
</dbReference>
<gene>
    <name evidence="2" type="ORF">K2173_007843</name>
</gene>
<keyword evidence="3" id="KW-1185">Reference proteome</keyword>
<dbReference type="PANTHER" id="PTHR46148:SF44">
    <property type="entry name" value="GAG-POL POLYPROTEIN"/>
    <property type="match status" value="1"/>
</dbReference>
<feature type="domain" description="Integrase zinc-binding" evidence="1">
    <location>
        <begin position="12"/>
        <end position="55"/>
    </location>
</feature>
<evidence type="ECO:0000313" key="2">
    <source>
        <dbReference type="EMBL" id="KAJ8766776.1"/>
    </source>
</evidence>
<proteinExistence type="predicted"/>
<dbReference type="Pfam" id="PF17921">
    <property type="entry name" value="Integrase_H2C2"/>
    <property type="match status" value="1"/>
</dbReference>
<organism evidence="2 3">
    <name type="scientific">Erythroxylum novogranatense</name>
    <dbReference type="NCBI Taxonomy" id="1862640"/>
    <lineage>
        <taxon>Eukaryota</taxon>
        <taxon>Viridiplantae</taxon>
        <taxon>Streptophyta</taxon>
        <taxon>Embryophyta</taxon>
        <taxon>Tracheophyta</taxon>
        <taxon>Spermatophyta</taxon>
        <taxon>Magnoliopsida</taxon>
        <taxon>eudicotyledons</taxon>
        <taxon>Gunneridae</taxon>
        <taxon>Pentapetalae</taxon>
        <taxon>rosids</taxon>
        <taxon>fabids</taxon>
        <taxon>Malpighiales</taxon>
        <taxon>Erythroxylaceae</taxon>
        <taxon>Erythroxylum</taxon>
    </lineage>
</organism>
<evidence type="ECO:0000259" key="1">
    <source>
        <dbReference type="Pfam" id="PF17921"/>
    </source>
</evidence>
<dbReference type="AlphaFoldDB" id="A0AAV8TIT2"/>
<dbReference type="Proteomes" id="UP001159364">
    <property type="component" value="Linkage Group LG04"/>
</dbReference>
<comment type="caution">
    <text evidence="2">The sequence shown here is derived from an EMBL/GenBank/DDBJ whole genome shotgun (WGS) entry which is preliminary data.</text>
</comment>
<dbReference type="EMBL" id="JAIWQS010000004">
    <property type="protein sequence ID" value="KAJ8766776.1"/>
    <property type="molecule type" value="Genomic_DNA"/>
</dbReference>
<dbReference type="Gene3D" id="1.10.340.70">
    <property type="match status" value="1"/>
</dbReference>